<name>A0A1I7LZY0_9BURK</name>
<evidence type="ECO:0000256" key="10">
    <source>
        <dbReference type="ARBA" id="ARBA00023237"/>
    </source>
</evidence>
<dbReference type="Pfam" id="PF13609">
    <property type="entry name" value="Porin_4"/>
    <property type="match status" value="1"/>
</dbReference>
<keyword evidence="10" id="KW-0998">Cell outer membrane</keyword>
<dbReference type="CDD" id="cd00342">
    <property type="entry name" value="gram_neg_porins"/>
    <property type="match status" value="1"/>
</dbReference>
<proteinExistence type="predicted"/>
<keyword evidence="4" id="KW-1134">Transmembrane beta strand</keyword>
<dbReference type="GO" id="GO:0006811">
    <property type="term" value="P:monoatomic ion transport"/>
    <property type="evidence" value="ECO:0007669"/>
    <property type="project" value="UniProtKB-KW"/>
</dbReference>
<gene>
    <name evidence="13" type="ORF">SAMN05216552_104457</name>
</gene>
<dbReference type="GO" id="GO:0015288">
    <property type="term" value="F:porin activity"/>
    <property type="evidence" value="ECO:0007669"/>
    <property type="project" value="UniProtKB-KW"/>
</dbReference>
<dbReference type="EMBL" id="FPBO01000044">
    <property type="protein sequence ID" value="SFV15100.1"/>
    <property type="molecule type" value="Genomic_DNA"/>
</dbReference>
<dbReference type="InterPro" id="IPR033900">
    <property type="entry name" value="Gram_neg_porin_domain"/>
</dbReference>
<evidence type="ECO:0000256" key="2">
    <source>
        <dbReference type="ARBA" id="ARBA00011233"/>
    </source>
</evidence>
<dbReference type="SUPFAM" id="SSF56935">
    <property type="entry name" value="Porins"/>
    <property type="match status" value="1"/>
</dbReference>
<keyword evidence="6 11" id="KW-0732">Signal</keyword>
<dbReference type="RefSeq" id="WP_093560122.1">
    <property type="nucleotide sequence ID" value="NZ_FPBO01000044.1"/>
</dbReference>
<evidence type="ECO:0000256" key="5">
    <source>
        <dbReference type="ARBA" id="ARBA00022692"/>
    </source>
</evidence>
<organism evidence="13 14">
    <name type="scientific">Pseudoduganella namucuonensis</name>
    <dbReference type="NCBI Taxonomy" id="1035707"/>
    <lineage>
        <taxon>Bacteria</taxon>
        <taxon>Pseudomonadati</taxon>
        <taxon>Pseudomonadota</taxon>
        <taxon>Betaproteobacteria</taxon>
        <taxon>Burkholderiales</taxon>
        <taxon>Oxalobacteraceae</taxon>
        <taxon>Telluria group</taxon>
        <taxon>Pseudoduganella</taxon>
    </lineage>
</organism>
<evidence type="ECO:0000256" key="7">
    <source>
        <dbReference type="ARBA" id="ARBA00023065"/>
    </source>
</evidence>
<keyword evidence="9" id="KW-0472">Membrane</keyword>
<keyword evidence="3" id="KW-0813">Transport</keyword>
<dbReference type="OrthoDB" id="8679056at2"/>
<evidence type="ECO:0000259" key="12">
    <source>
        <dbReference type="Pfam" id="PF13609"/>
    </source>
</evidence>
<dbReference type="Gene3D" id="2.40.160.10">
    <property type="entry name" value="Porin"/>
    <property type="match status" value="1"/>
</dbReference>
<evidence type="ECO:0000256" key="4">
    <source>
        <dbReference type="ARBA" id="ARBA00022452"/>
    </source>
</evidence>
<evidence type="ECO:0000313" key="13">
    <source>
        <dbReference type="EMBL" id="SFV15100.1"/>
    </source>
</evidence>
<accession>A0A1I7LZY0</accession>
<keyword evidence="5" id="KW-0812">Transmembrane</keyword>
<feature type="chain" id="PRO_5011659755" evidence="11">
    <location>
        <begin position="22"/>
        <end position="351"/>
    </location>
</feature>
<dbReference type="PANTHER" id="PTHR34501:SF9">
    <property type="entry name" value="MAJOR OUTER MEMBRANE PROTEIN P.IA"/>
    <property type="match status" value="1"/>
</dbReference>
<sequence length="351" mass="35971">MNSRKLFALAAASLCAGAAHAADSVTIYGLIDAGLTRYSDAAVAGGSTSLTKMDTGVANANRIGFRGVENLGGGVDAFFTLETGYSLDDGTLGQGGLLFGRQAFVGLGNAVGSVSVGRQYDFMISQNAYATGAATVAGLLAFGLHANGRTGGVLNDRIYAGDRVNNSVKFQSQKFGGWSVGAMYGLGEVAGNSAAGRSYSARVAYDDGPLSAGFALTDLRDAAGLYSTRIYGLGANYQWGAVRPFALVTRVRSDAGAKPGADNYEIGATWAAGALVDLSAGAQHQSRNNGIGGADQLTLVANYKLSRRTNVYAVAAFLRDKGYPAQTTAALGAVAGDGSQNALRVGVRHLF</sequence>
<keyword evidence="8" id="KW-0626">Porin</keyword>
<comment type="subcellular location">
    <subcellularLocation>
        <location evidence="1">Cell outer membrane</location>
        <topology evidence="1">Multi-pass membrane protein</topology>
    </subcellularLocation>
</comment>
<protein>
    <submittedName>
        <fullName evidence="13">Outer membrane protein (Porin)</fullName>
    </submittedName>
</protein>
<feature type="domain" description="Porin" evidence="12">
    <location>
        <begin position="8"/>
        <end position="322"/>
    </location>
</feature>
<dbReference type="InterPro" id="IPR050298">
    <property type="entry name" value="Gram-neg_bact_OMP"/>
</dbReference>
<evidence type="ECO:0000256" key="1">
    <source>
        <dbReference type="ARBA" id="ARBA00004571"/>
    </source>
</evidence>
<dbReference type="Proteomes" id="UP000199391">
    <property type="component" value="Unassembled WGS sequence"/>
</dbReference>
<evidence type="ECO:0000313" key="14">
    <source>
        <dbReference type="Proteomes" id="UP000199391"/>
    </source>
</evidence>
<dbReference type="GO" id="GO:0009279">
    <property type="term" value="C:cell outer membrane"/>
    <property type="evidence" value="ECO:0007669"/>
    <property type="project" value="UniProtKB-SubCell"/>
</dbReference>
<reference evidence="14" key="1">
    <citation type="submission" date="2016-10" db="EMBL/GenBank/DDBJ databases">
        <authorList>
            <person name="Varghese N."/>
            <person name="Submissions S."/>
        </authorList>
    </citation>
    <scope>NUCLEOTIDE SEQUENCE [LARGE SCALE GENOMIC DNA]</scope>
    <source>
        <strain evidence="14">CGMCC 1.11014</strain>
    </source>
</reference>
<evidence type="ECO:0000256" key="11">
    <source>
        <dbReference type="SAM" id="SignalP"/>
    </source>
</evidence>
<keyword evidence="7" id="KW-0406">Ion transport</keyword>
<evidence type="ECO:0000256" key="6">
    <source>
        <dbReference type="ARBA" id="ARBA00022729"/>
    </source>
</evidence>
<dbReference type="STRING" id="1035707.SAMN05216552_104457"/>
<dbReference type="PANTHER" id="PTHR34501">
    <property type="entry name" value="PROTEIN YDDL-RELATED"/>
    <property type="match status" value="1"/>
</dbReference>
<dbReference type="InterPro" id="IPR023614">
    <property type="entry name" value="Porin_dom_sf"/>
</dbReference>
<comment type="subunit">
    <text evidence="2">Homotrimer.</text>
</comment>
<keyword evidence="14" id="KW-1185">Reference proteome</keyword>
<dbReference type="GO" id="GO:0046930">
    <property type="term" value="C:pore complex"/>
    <property type="evidence" value="ECO:0007669"/>
    <property type="project" value="UniProtKB-KW"/>
</dbReference>
<evidence type="ECO:0000256" key="8">
    <source>
        <dbReference type="ARBA" id="ARBA00023114"/>
    </source>
</evidence>
<evidence type="ECO:0000256" key="3">
    <source>
        <dbReference type="ARBA" id="ARBA00022448"/>
    </source>
</evidence>
<evidence type="ECO:0000256" key="9">
    <source>
        <dbReference type="ARBA" id="ARBA00023136"/>
    </source>
</evidence>
<feature type="signal peptide" evidence="11">
    <location>
        <begin position="1"/>
        <end position="21"/>
    </location>
</feature>
<dbReference type="AlphaFoldDB" id="A0A1I7LZY0"/>